<feature type="domain" description="HTH cro/C1-type" evidence="2">
    <location>
        <begin position="9"/>
        <end position="63"/>
    </location>
</feature>
<dbReference type="InterPro" id="IPR010359">
    <property type="entry name" value="IrrE_HExxH"/>
</dbReference>
<dbReference type="Pfam" id="PF06114">
    <property type="entry name" value="Peptidase_M78"/>
    <property type="match status" value="1"/>
</dbReference>
<gene>
    <name evidence="3" type="ORF">ACFYG5_14150</name>
</gene>
<dbReference type="InterPro" id="IPR052345">
    <property type="entry name" value="Rad_response_metalloprotease"/>
</dbReference>
<dbReference type="AlphaFoldDB" id="A0AB74USV1"/>
<dbReference type="PANTHER" id="PTHR43236">
    <property type="entry name" value="ANTITOXIN HIGA1"/>
    <property type="match status" value="1"/>
</dbReference>
<name>A0AB74USV1_9GAMM</name>
<dbReference type="InterPro" id="IPR010982">
    <property type="entry name" value="Lambda_DNA-bd_dom_sf"/>
</dbReference>
<dbReference type="RefSeq" id="WP_395116053.1">
    <property type="nucleotide sequence ID" value="NZ_CP170721.1"/>
</dbReference>
<protein>
    <submittedName>
        <fullName evidence="3">ImmA/IrrE family metallo-endopeptidase</fullName>
    </submittedName>
</protein>
<dbReference type="PANTHER" id="PTHR43236:SF1">
    <property type="entry name" value="BLL7220 PROTEIN"/>
    <property type="match status" value="1"/>
</dbReference>
<dbReference type="PROSITE" id="PS50943">
    <property type="entry name" value="HTH_CROC1"/>
    <property type="match status" value="1"/>
</dbReference>
<evidence type="ECO:0000259" key="2">
    <source>
        <dbReference type="PROSITE" id="PS50943"/>
    </source>
</evidence>
<accession>A0AB74USV1</accession>
<comment type="similarity">
    <text evidence="1">Belongs to the short-chain fatty acyl-CoA assimilation regulator (ScfR) family.</text>
</comment>
<reference evidence="3" key="1">
    <citation type="submission" date="2024-10" db="EMBL/GenBank/DDBJ databases">
        <authorList>
            <person name="Lesea H.P."/>
            <person name="Kuehl J.V."/>
            <person name="Chandonia J.-M."/>
        </authorList>
    </citation>
    <scope>NUCLEOTIDE SEQUENCE</scope>
    <source>
        <strain evidence="3">FW102-FHT14D07</strain>
    </source>
</reference>
<organism evidence="3">
    <name type="scientific">Rhodanobacter sp. FW102-FHT14D07</name>
    <dbReference type="NCBI Taxonomy" id="3351462"/>
    <lineage>
        <taxon>Bacteria</taxon>
        <taxon>Pseudomonadati</taxon>
        <taxon>Pseudomonadota</taxon>
        <taxon>Gammaproteobacteria</taxon>
        <taxon>Lysobacterales</taxon>
        <taxon>Rhodanobacteraceae</taxon>
        <taxon>Rhodanobacter</taxon>
    </lineage>
</organism>
<dbReference type="SMART" id="SM00530">
    <property type="entry name" value="HTH_XRE"/>
    <property type="match status" value="1"/>
</dbReference>
<proteinExistence type="inferred from homology"/>
<dbReference type="Gene3D" id="1.10.10.2910">
    <property type="match status" value="1"/>
</dbReference>
<evidence type="ECO:0000313" key="3">
    <source>
        <dbReference type="EMBL" id="XIA17693.1"/>
    </source>
</evidence>
<evidence type="ECO:0000256" key="1">
    <source>
        <dbReference type="ARBA" id="ARBA00007227"/>
    </source>
</evidence>
<dbReference type="Gene3D" id="1.10.260.40">
    <property type="entry name" value="lambda repressor-like DNA-binding domains"/>
    <property type="match status" value="1"/>
</dbReference>
<dbReference type="GO" id="GO:0003677">
    <property type="term" value="F:DNA binding"/>
    <property type="evidence" value="ECO:0007669"/>
    <property type="project" value="InterPro"/>
</dbReference>
<dbReference type="EMBL" id="CP170721">
    <property type="protein sequence ID" value="XIA17693.1"/>
    <property type="molecule type" value="Genomic_DNA"/>
</dbReference>
<dbReference type="InterPro" id="IPR001387">
    <property type="entry name" value="Cro/C1-type_HTH"/>
</dbReference>
<sequence length="364" mass="40098">MKQFNGANLRLIRLFHNLSLADLGESVSTSKQFLSRLETGGETISDGLANALAERLNVLPQFFFLPDEQAIAEEECHFRSHLTTKVSLRQNARARGEMLKRLIAILERHLRLPNYAIESSEPDSPEAIERAAERFRDIFGLGRGPLSSMTRVAENAGAMVMRIKGLASDIDAISFAIKRPLIALNGDGRSGCRQRFGVAHELGHFALHVGVLTGDRLTETQANRFASALLLPRTTFAAECRLALRGSRLNWPGLSQLKLRWGVSKAALIFRGRQLGMLSEEQARSGYIGLKRHGEALQETEDDLVPAEEPELLPESLSMLHEHFGMPLAAVARTLSVSPSLVSDLLMISPQEVSNNVVAFGRTT</sequence>
<dbReference type="SUPFAM" id="SSF47413">
    <property type="entry name" value="lambda repressor-like DNA-binding domains"/>
    <property type="match status" value="1"/>
</dbReference>
<dbReference type="CDD" id="cd00093">
    <property type="entry name" value="HTH_XRE"/>
    <property type="match status" value="1"/>
</dbReference>